<evidence type="ECO:0000256" key="1">
    <source>
        <dbReference type="SAM" id="MobiDB-lite"/>
    </source>
</evidence>
<feature type="region of interest" description="Disordered" evidence="1">
    <location>
        <begin position="54"/>
        <end position="105"/>
    </location>
</feature>
<dbReference type="EMBL" id="JAGPNK010000007">
    <property type="protein sequence ID" value="KAH7318347.1"/>
    <property type="molecule type" value="Genomic_DNA"/>
</dbReference>
<comment type="caution">
    <text evidence="2">The sequence shown here is derived from an EMBL/GenBank/DDBJ whole genome shotgun (WGS) entry which is preliminary data.</text>
</comment>
<evidence type="ECO:0000313" key="2">
    <source>
        <dbReference type="EMBL" id="KAH7318347.1"/>
    </source>
</evidence>
<evidence type="ECO:0000313" key="3">
    <source>
        <dbReference type="Proteomes" id="UP000813444"/>
    </source>
</evidence>
<dbReference type="Proteomes" id="UP000813444">
    <property type="component" value="Unassembled WGS sequence"/>
</dbReference>
<protein>
    <submittedName>
        <fullName evidence="2">Uncharacterized protein</fullName>
    </submittedName>
</protein>
<organism evidence="2 3">
    <name type="scientific">Stachybotrys elegans</name>
    <dbReference type="NCBI Taxonomy" id="80388"/>
    <lineage>
        <taxon>Eukaryota</taxon>
        <taxon>Fungi</taxon>
        <taxon>Dikarya</taxon>
        <taxon>Ascomycota</taxon>
        <taxon>Pezizomycotina</taxon>
        <taxon>Sordariomycetes</taxon>
        <taxon>Hypocreomycetidae</taxon>
        <taxon>Hypocreales</taxon>
        <taxon>Stachybotryaceae</taxon>
        <taxon>Stachybotrys</taxon>
    </lineage>
</organism>
<feature type="compositionally biased region" description="Polar residues" evidence="1">
    <location>
        <begin position="1"/>
        <end position="10"/>
    </location>
</feature>
<sequence length="105" mass="11810">MTAPNETTTQPIPPSDFKSQLDKRALEDRIASQPKQTNPVVEKIVEYVPAAAKILKPEDKPEPPRAEIPGPPERPHHDDKIEEFVRDQHRSKVDNGDESRRQGAA</sequence>
<dbReference type="AlphaFoldDB" id="A0A8K0SRB6"/>
<feature type="compositionally biased region" description="Basic and acidic residues" evidence="1">
    <location>
        <begin position="73"/>
        <end position="105"/>
    </location>
</feature>
<dbReference type="OrthoDB" id="3436397at2759"/>
<accession>A0A8K0SRB6</accession>
<feature type="region of interest" description="Disordered" evidence="1">
    <location>
        <begin position="1"/>
        <end position="37"/>
    </location>
</feature>
<proteinExistence type="predicted"/>
<gene>
    <name evidence="2" type="ORF">B0I35DRAFT_240721</name>
</gene>
<feature type="compositionally biased region" description="Basic and acidic residues" evidence="1">
    <location>
        <begin position="55"/>
        <end position="65"/>
    </location>
</feature>
<name>A0A8K0SRB6_9HYPO</name>
<feature type="compositionally biased region" description="Basic and acidic residues" evidence="1">
    <location>
        <begin position="19"/>
        <end position="30"/>
    </location>
</feature>
<keyword evidence="3" id="KW-1185">Reference proteome</keyword>
<reference evidence="2" key="1">
    <citation type="journal article" date="2021" name="Nat. Commun.">
        <title>Genetic determinants of endophytism in the Arabidopsis root mycobiome.</title>
        <authorList>
            <person name="Mesny F."/>
            <person name="Miyauchi S."/>
            <person name="Thiergart T."/>
            <person name="Pickel B."/>
            <person name="Atanasova L."/>
            <person name="Karlsson M."/>
            <person name="Huettel B."/>
            <person name="Barry K.W."/>
            <person name="Haridas S."/>
            <person name="Chen C."/>
            <person name="Bauer D."/>
            <person name="Andreopoulos W."/>
            <person name="Pangilinan J."/>
            <person name="LaButti K."/>
            <person name="Riley R."/>
            <person name="Lipzen A."/>
            <person name="Clum A."/>
            <person name="Drula E."/>
            <person name="Henrissat B."/>
            <person name="Kohler A."/>
            <person name="Grigoriev I.V."/>
            <person name="Martin F.M."/>
            <person name="Hacquard S."/>
        </authorList>
    </citation>
    <scope>NUCLEOTIDE SEQUENCE</scope>
    <source>
        <strain evidence="2">MPI-CAGE-CH-0235</strain>
    </source>
</reference>